<gene>
    <name evidence="2" type="ORF">ACFPN2_26015</name>
</gene>
<feature type="domain" description="Transcription regulator PadR N-terminal" evidence="1">
    <location>
        <begin position="33"/>
        <end position="85"/>
    </location>
</feature>
<protein>
    <submittedName>
        <fullName evidence="2">PadR family transcriptional regulator</fullName>
    </submittedName>
</protein>
<dbReference type="Proteomes" id="UP001595904">
    <property type="component" value="Unassembled WGS sequence"/>
</dbReference>
<evidence type="ECO:0000313" key="3">
    <source>
        <dbReference type="Proteomes" id="UP001595904"/>
    </source>
</evidence>
<evidence type="ECO:0000259" key="1">
    <source>
        <dbReference type="Pfam" id="PF03551"/>
    </source>
</evidence>
<dbReference type="InterPro" id="IPR005149">
    <property type="entry name" value="Tscrpt_reg_PadR_N"/>
</dbReference>
<keyword evidence="3" id="KW-1185">Reference proteome</keyword>
<dbReference type="RefSeq" id="WP_380602073.1">
    <property type="nucleotide sequence ID" value="NZ_JBHSDU010000014.1"/>
</dbReference>
<dbReference type="EMBL" id="JBHSDU010000014">
    <property type="protein sequence ID" value="MFC4312566.1"/>
    <property type="molecule type" value="Genomic_DNA"/>
</dbReference>
<dbReference type="SUPFAM" id="SSF46785">
    <property type="entry name" value="Winged helix' DNA-binding domain"/>
    <property type="match status" value="1"/>
</dbReference>
<organism evidence="2 3">
    <name type="scientific">Steroidobacter flavus</name>
    <dbReference type="NCBI Taxonomy" id="1842136"/>
    <lineage>
        <taxon>Bacteria</taxon>
        <taxon>Pseudomonadati</taxon>
        <taxon>Pseudomonadota</taxon>
        <taxon>Gammaproteobacteria</taxon>
        <taxon>Steroidobacterales</taxon>
        <taxon>Steroidobacteraceae</taxon>
        <taxon>Steroidobacter</taxon>
    </lineage>
</organism>
<proteinExistence type="predicted"/>
<dbReference type="InterPro" id="IPR036390">
    <property type="entry name" value="WH_DNA-bd_sf"/>
</dbReference>
<name>A0ABV8SY62_9GAMM</name>
<dbReference type="InterPro" id="IPR036388">
    <property type="entry name" value="WH-like_DNA-bd_sf"/>
</dbReference>
<accession>A0ABV8SY62</accession>
<dbReference type="Pfam" id="PF03551">
    <property type="entry name" value="PadR"/>
    <property type="match status" value="1"/>
</dbReference>
<comment type="caution">
    <text evidence="2">The sequence shown here is derived from an EMBL/GenBank/DDBJ whole genome shotgun (WGS) entry which is preliminary data.</text>
</comment>
<reference evidence="3" key="1">
    <citation type="journal article" date="2019" name="Int. J. Syst. Evol. Microbiol.">
        <title>The Global Catalogue of Microorganisms (GCM) 10K type strain sequencing project: providing services to taxonomists for standard genome sequencing and annotation.</title>
        <authorList>
            <consortium name="The Broad Institute Genomics Platform"/>
            <consortium name="The Broad Institute Genome Sequencing Center for Infectious Disease"/>
            <person name="Wu L."/>
            <person name="Ma J."/>
        </authorList>
    </citation>
    <scope>NUCLEOTIDE SEQUENCE [LARGE SCALE GENOMIC DNA]</scope>
    <source>
        <strain evidence="3">CGMCC 1.10759</strain>
    </source>
</reference>
<evidence type="ECO:0000313" key="2">
    <source>
        <dbReference type="EMBL" id="MFC4312566.1"/>
    </source>
</evidence>
<sequence>MADPKLSVRGAAVLRAFLDVAPEELTGSELMNSVGISSGTLYPLLSRFESAKWLTSRWEAGDPAKMGRPRRRYYRLTALGANKARECIELIVPGIWSRA</sequence>
<dbReference type="Gene3D" id="1.10.10.10">
    <property type="entry name" value="Winged helix-like DNA-binding domain superfamily/Winged helix DNA-binding domain"/>
    <property type="match status" value="1"/>
</dbReference>